<dbReference type="GO" id="GO:0030171">
    <property type="term" value="F:voltage-gated proton channel activity"/>
    <property type="evidence" value="ECO:0007669"/>
    <property type="project" value="InterPro"/>
</dbReference>
<dbReference type="OrthoDB" id="427456at2759"/>
<keyword evidence="6 12" id="KW-1133">Transmembrane helix</keyword>
<feature type="transmembrane region" description="Helical" evidence="12">
    <location>
        <begin position="371"/>
        <end position="394"/>
    </location>
</feature>
<protein>
    <submittedName>
        <fullName evidence="14">Uncharacterized protein LOC106065158 isoform X1</fullName>
    </submittedName>
</protein>
<dbReference type="Proteomes" id="UP001165740">
    <property type="component" value="Chromosome 16"/>
</dbReference>
<keyword evidence="4 12" id="KW-0812">Transmembrane</keyword>
<dbReference type="PANTHER" id="PTHR46480:SF1">
    <property type="entry name" value="VOLTAGE-GATED HYDROGEN CHANNEL 1"/>
    <property type="match status" value="1"/>
</dbReference>
<evidence type="ECO:0000313" key="13">
    <source>
        <dbReference type="Proteomes" id="UP001165740"/>
    </source>
</evidence>
<feature type="region of interest" description="Disordered" evidence="11">
    <location>
        <begin position="495"/>
        <end position="545"/>
    </location>
</feature>
<dbReference type="OMA" id="QNGHIGK"/>
<evidence type="ECO:0000256" key="8">
    <source>
        <dbReference type="ARBA" id="ARBA00023136"/>
    </source>
</evidence>
<evidence type="ECO:0000313" key="14">
    <source>
        <dbReference type="RefSeq" id="XP_055870197.1"/>
    </source>
</evidence>
<evidence type="ECO:0000256" key="5">
    <source>
        <dbReference type="ARBA" id="ARBA00022882"/>
    </source>
</evidence>
<sequence length="611" mass="67735">MTGSDYAKLTQELSRDDSQQMSDQNLERSTSEEAAPTRRQSYADDTKSCESQTLLSRSFRAWTPDLLPEKKGVYVKRSVNVHRGTPGRARCRPGNKVKDGSILNVLAAQTLKIASMNGLGELDKLENELEDEINYENRSPAKTAFGRFRREGYHKLHSKMVLFIVVFLNVIDCLIVMAELILDFHNVSMKEEAKNDMLSNFMSLMMDKYNGSLGSLSKKTDESHVLLQHILNATVVFDYSYLPVNSTAELVTSCNSYLNKTQTTVVPNANQPSADQLGVCFGGVPYEKPFILEKDGRMSLSLIAVGHKLHYISIAILAVLVIVLGLKIICSGKRFFKSRMQVFDGIIVLISFILDLVFIEGLSSLNTNEFVMILTFLLPWRIIRVLNSLIVAVLDKQRLNLKIIYTQKKKITRTLAEVNNKVEVLQRHVEVLQNLCSSRGIGDYEVKRALGGDSSSTLKNGSSGGLASMMALGKLAFQAADAFAPMTNGYKKPEISASEPVLNTLDISPPDTPRPGGDRASDNNNQAPKNKPVGINVEPKVDTSEPYPEVTLEVPAENEKDIRLQTVTVHMNGSGPPKETSLNEDMRRTCSTTDLTDVQCYVNGNEIISKL</sequence>
<evidence type="ECO:0000256" key="4">
    <source>
        <dbReference type="ARBA" id="ARBA00022692"/>
    </source>
</evidence>
<feature type="transmembrane region" description="Helical" evidence="12">
    <location>
        <begin position="309"/>
        <end position="330"/>
    </location>
</feature>
<keyword evidence="10" id="KW-0175">Coiled coil</keyword>
<keyword evidence="2" id="KW-0813">Transport</keyword>
<dbReference type="GO" id="GO:0005886">
    <property type="term" value="C:plasma membrane"/>
    <property type="evidence" value="ECO:0007669"/>
    <property type="project" value="UniProtKB-SubCell"/>
</dbReference>
<keyword evidence="7" id="KW-0406">Ion transport</keyword>
<gene>
    <name evidence="14" type="primary">LOC106065158</name>
</gene>
<evidence type="ECO:0000256" key="10">
    <source>
        <dbReference type="SAM" id="Coils"/>
    </source>
</evidence>
<evidence type="ECO:0000256" key="6">
    <source>
        <dbReference type="ARBA" id="ARBA00022989"/>
    </source>
</evidence>
<feature type="transmembrane region" description="Helical" evidence="12">
    <location>
        <begin position="160"/>
        <end position="182"/>
    </location>
</feature>
<evidence type="ECO:0000256" key="7">
    <source>
        <dbReference type="ARBA" id="ARBA00023065"/>
    </source>
</evidence>
<evidence type="ECO:0000256" key="2">
    <source>
        <dbReference type="ARBA" id="ARBA00022448"/>
    </source>
</evidence>
<dbReference type="RefSeq" id="XP_055870197.1">
    <property type="nucleotide sequence ID" value="XM_056014222.1"/>
</dbReference>
<feature type="transmembrane region" description="Helical" evidence="12">
    <location>
        <begin position="342"/>
        <end position="359"/>
    </location>
</feature>
<dbReference type="GO" id="GO:0034702">
    <property type="term" value="C:monoatomic ion channel complex"/>
    <property type="evidence" value="ECO:0007669"/>
    <property type="project" value="UniProtKB-KW"/>
</dbReference>
<evidence type="ECO:0000256" key="11">
    <source>
        <dbReference type="SAM" id="MobiDB-lite"/>
    </source>
</evidence>
<name>A0A9W2Z5F7_BIOGL</name>
<feature type="coiled-coil region" evidence="10">
    <location>
        <begin position="408"/>
        <end position="435"/>
    </location>
</feature>
<evidence type="ECO:0000256" key="3">
    <source>
        <dbReference type="ARBA" id="ARBA00022475"/>
    </source>
</evidence>
<reference evidence="14" key="1">
    <citation type="submission" date="2025-08" db="UniProtKB">
        <authorList>
            <consortium name="RefSeq"/>
        </authorList>
    </citation>
    <scope>IDENTIFICATION</scope>
</reference>
<organism evidence="13 14">
    <name type="scientific">Biomphalaria glabrata</name>
    <name type="common">Bloodfluke planorb</name>
    <name type="synonym">Freshwater snail</name>
    <dbReference type="NCBI Taxonomy" id="6526"/>
    <lineage>
        <taxon>Eukaryota</taxon>
        <taxon>Metazoa</taxon>
        <taxon>Spiralia</taxon>
        <taxon>Lophotrochozoa</taxon>
        <taxon>Mollusca</taxon>
        <taxon>Gastropoda</taxon>
        <taxon>Heterobranchia</taxon>
        <taxon>Euthyneura</taxon>
        <taxon>Panpulmonata</taxon>
        <taxon>Hygrophila</taxon>
        <taxon>Lymnaeoidea</taxon>
        <taxon>Planorbidae</taxon>
        <taxon>Biomphalaria</taxon>
    </lineage>
</organism>
<feature type="region of interest" description="Disordered" evidence="11">
    <location>
        <begin position="1"/>
        <end position="48"/>
    </location>
</feature>
<dbReference type="PANTHER" id="PTHR46480">
    <property type="entry name" value="F20B24.22"/>
    <property type="match status" value="1"/>
</dbReference>
<keyword evidence="5" id="KW-0851">Voltage-gated channel</keyword>
<evidence type="ECO:0000256" key="1">
    <source>
        <dbReference type="ARBA" id="ARBA00004651"/>
    </source>
</evidence>
<dbReference type="AlphaFoldDB" id="A0A9W2Z5F7"/>
<comment type="subcellular location">
    <subcellularLocation>
        <location evidence="1">Cell membrane</location>
        <topology evidence="1">Multi-pass membrane protein</topology>
    </subcellularLocation>
</comment>
<accession>A0A9W2Z5F7</accession>
<evidence type="ECO:0000256" key="9">
    <source>
        <dbReference type="ARBA" id="ARBA00023303"/>
    </source>
</evidence>
<dbReference type="Gene3D" id="1.20.120.350">
    <property type="entry name" value="Voltage-gated potassium channels. Chain C"/>
    <property type="match status" value="1"/>
</dbReference>
<dbReference type="GeneID" id="106065158"/>
<keyword evidence="3" id="KW-1003">Cell membrane</keyword>
<dbReference type="InterPro" id="IPR031846">
    <property type="entry name" value="Hvcn1"/>
</dbReference>
<evidence type="ECO:0000256" key="12">
    <source>
        <dbReference type="SAM" id="Phobius"/>
    </source>
</evidence>
<keyword evidence="8 12" id="KW-0472">Membrane</keyword>
<proteinExistence type="predicted"/>
<keyword evidence="9" id="KW-0407">Ion channel</keyword>
<keyword evidence="13" id="KW-1185">Reference proteome</keyword>
<dbReference type="InterPro" id="IPR027359">
    <property type="entry name" value="Volt_channel_dom_sf"/>
</dbReference>